<protein>
    <recommendedName>
        <fullName evidence="5">Fructose 1,6-bisphosphatase</fullName>
    </recommendedName>
</protein>
<proteinExistence type="predicted"/>
<comment type="caution">
    <text evidence="3">The sequence shown here is derived from an EMBL/GenBank/DDBJ whole genome shotgun (WGS) entry which is preliminary data.</text>
</comment>
<name>A0ABW1LHF5_9ACTN</name>
<dbReference type="RefSeq" id="WP_379152646.1">
    <property type="nucleotide sequence ID" value="NZ_JBHSRJ010000004.1"/>
</dbReference>
<sequence>MTARIQPRRLRGAAALLSAVAVLTALSGCSVVDGLTSNDDPSETPSASPSASETPYESEFTRDGTFQSHIEIDGVDYVYTLYPTKATPRTNEWFPKGNKYFTFTFQAYDLDRDIRDPFKTKREVYLDRIKVTSTVKTSTGTNDERPYELNAIAKEITFDPEPLSTKRGMLITSPKGAFELRNQTIKPTAEDTIGIDLTFTATVYTERRAGSGTFERKTIKQRVPIAIFPSDQATEAQDIPVDAN</sequence>
<feature type="chain" id="PRO_5045181650" description="Fructose 1,6-bisphosphatase" evidence="2">
    <location>
        <begin position="28"/>
        <end position="244"/>
    </location>
</feature>
<evidence type="ECO:0000256" key="2">
    <source>
        <dbReference type="SAM" id="SignalP"/>
    </source>
</evidence>
<keyword evidence="2" id="KW-0732">Signal</keyword>
<evidence type="ECO:0008006" key="5">
    <source>
        <dbReference type="Google" id="ProtNLM"/>
    </source>
</evidence>
<accession>A0ABW1LHF5</accession>
<gene>
    <name evidence="3" type="ORF">ACFPYL_07790</name>
</gene>
<feature type="signal peptide" evidence="2">
    <location>
        <begin position="1"/>
        <end position="27"/>
    </location>
</feature>
<feature type="region of interest" description="Disordered" evidence="1">
    <location>
        <begin position="36"/>
        <end position="62"/>
    </location>
</feature>
<dbReference type="Proteomes" id="UP001596135">
    <property type="component" value="Unassembled WGS sequence"/>
</dbReference>
<reference evidence="4" key="1">
    <citation type="journal article" date="2019" name="Int. J. Syst. Evol. Microbiol.">
        <title>The Global Catalogue of Microorganisms (GCM) 10K type strain sequencing project: providing services to taxonomists for standard genome sequencing and annotation.</title>
        <authorList>
            <consortium name="The Broad Institute Genomics Platform"/>
            <consortium name="The Broad Institute Genome Sequencing Center for Infectious Disease"/>
            <person name="Wu L."/>
            <person name="Ma J."/>
        </authorList>
    </citation>
    <scope>NUCLEOTIDE SEQUENCE [LARGE SCALE GENOMIC DNA]</scope>
    <source>
        <strain evidence="4">CCUG 54522</strain>
    </source>
</reference>
<dbReference type="PROSITE" id="PS51257">
    <property type="entry name" value="PROKAR_LIPOPROTEIN"/>
    <property type="match status" value="1"/>
</dbReference>
<keyword evidence="4" id="KW-1185">Reference proteome</keyword>
<evidence type="ECO:0000313" key="4">
    <source>
        <dbReference type="Proteomes" id="UP001596135"/>
    </source>
</evidence>
<evidence type="ECO:0000256" key="1">
    <source>
        <dbReference type="SAM" id="MobiDB-lite"/>
    </source>
</evidence>
<evidence type="ECO:0000313" key="3">
    <source>
        <dbReference type="EMBL" id="MFC6042971.1"/>
    </source>
</evidence>
<feature type="compositionally biased region" description="Low complexity" evidence="1">
    <location>
        <begin position="43"/>
        <end position="58"/>
    </location>
</feature>
<organism evidence="3 4">
    <name type="scientific">Nocardioides hankookensis</name>
    <dbReference type="NCBI Taxonomy" id="443157"/>
    <lineage>
        <taxon>Bacteria</taxon>
        <taxon>Bacillati</taxon>
        <taxon>Actinomycetota</taxon>
        <taxon>Actinomycetes</taxon>
        <taxon>Propionibacteriales</taxon>
        <taxon>Nocardioidaceae</taxon>
        <taxon>Nocardioides</taxon>
    </lineage>
</organism>
<dbReference type="EMBL" id="JBHSRJ010000004">
    <property type="protein sequence ID" value="MFC6042971.1"/>
    <property type="molecule type" value="Genomic_DNA"/>
</dbReference>